<reference evidence="2 3" key="1">
    <citation type="submission" date="2019-07" db="EMBL/GenBank/DDBJ databases">
        <title>Whole genome shotgun sequence of Acetobacter tropicalis NBRC 16470.</title>
        <authorList>
            <person name="Hosoyama A."/>
            <person name="Uohara A."/>
            <person name="Ohji S."/>
            <person name="Ichikawa N."/>
        </authorList>
    </citation>
    <scope>NUCLEOTIDE SEQUENCE [LARGE SCALE GENOMIC DNA]</scope>
    <source>
        <strain evidence="2 3">NBRC 16470</strain>
    </source>
</reference>
<name>A0A511FNY4_9PROT</name>
<sequence length="69" mass="8057">MRTIETGCLPEMPSGRRRSRRARIPKGMRKAALVVFPVWARENPEAQRMKRLTEIRWRFPAALPLARKG</sequence>
<evidence type="ECO:0000313" key="3">
    <source>
        <dbReference type="Proteomes" id="UP000321800"/>
    </source>
</evidence>
<feature type="region of interest" description="Disordered" evidence="1">
    <location>
        <begin position="1"/>
        <end position="21"/>
    </location>
</feature>
<dbReference type="EMBL" id="BJVR01000014">
    <property type="protein sequence ID" value="GEL50663.1"/>
    <property type="molecule type" value="Genomic_DNA"/>
</dbReference>
<dbReference type="AlphaFoldDB" id="A0A511FNY4"/>
<protein>
    <submittedName>
        <fullName evidence="2">Uncharacterized protein</fullName>
    </submittedName>
</protein>
<proteinExistence type="predicted"/>
<gene>
    <name evidence="2" type="ORF">ATR01nite_17380</name>
</gene>
<evidence type="ECO:0000313" key="2">
    <source>
        <dbReference type="EMBL" id="GEL50663.1"/>
    </source>
</evidence>
<organism evidence="2 3">
    <name type="scientific">Acetobacter tropicalis</name>
    <dbReference type="NCBI Taxonomy" id="104102"/>
    <lineage>
        <taxon>Bacteria</taxon>
        <taxon>Pseudomonadati</taxon>
        <taxon>Pseudomonadota</taxon>
        <taxon>Alphaproteobacteria</taxon>
        <taxon>Acetobacterales</taxon>
        <taxon>Acetobacteraceae</taxon>
        <taxon>Acetobacter</taxon>
    </lineage>
</organism>
<comment type="caution">
    <text evidence="2">The sequence shown here is derived from an EMBL/GenBank/DDBJ whole genome shotgun (WGS) entry which is preliminary data.</text>
</comment>
<dbReference type="Proteomes" id="UP000321800">
    <property type="component" value="Unassembled WGS sequence"/>
</dbReference>
<evidence type="ECO:0000256" key="1">
    <source>
        <dbReference type="SAM" id="MobiDB-lite"/>
    </source>
</evidence>
<accession>A0A511FNY4</accession>